<dbReference type="SUPFAM" id="SSF117457">
    <property type="entry name" value="FumA C-terminal domain-like"/>
    <property type="match status" value="1"/>
</dbReference>
<dbReference type="InterPro" id="IPR036660">
    <property type="entry name" value="Fe-S_hydroAse_TtdB_cat_sf"/>
</dbReference>
<dbReference type="OrthoDB" id="9798978at2"/>
<organism evidence="4 5">
    <name type="scientific">Hydrogenispora ethanolica</name>
    <dbReference type="NCBI Taxonomy" id="1082276"/>
    <lineage>
        <taxon>Bacteria</taxon>
        <taxon>Bacillati</taxon>
        <taxon>Bacillota</taxon>
        <taxon>Hydrogenispora</taxon>
    </lineage>
</organism>
<evidence type="ECO:0000256" key="1">
    <source>
        <dbReference type="ARBA" id="ARBA00008876"/>
    </source>
</evidence>
<dbReference type="PANTHER" id="PTHR43351:SF2">
    <property type="entry name" value="L(+)-TARTRATE DEHYDRATASE SUBUNIT BETA-RELATED"/>
    <property type="match status" value="1"/>
</dbReference>
<accession>A0A4R1S582</accession>
<proteinExistence type="inferred from homology"/>
<keyword evidence="2" id="KW-0456">Lyase</keyword>
<evidence type="ECO:0000313" key="4">
    <source>
        <dbReference type="EMBL" id="TCL74174.1"/>
    </source>
</evidence>
<comment type="caution">
    <text evidence="4">The sequence shown here is derived from an EMBL/GenBank/DDBJ whole genome shotgun (WGS) entry which is preliminary data.</text>
</comment>
<feature type="domain" description="Fe-S hydro-lyase tartrate dehydratase beta-type catalytic" evidence="3">
    <location>
        <begin position="3"/>
        <end position="176"/>
    </location>
</feature>
<sequence>MEAKRIKLPLSEEAISQLRAGEAVLLTGTLLSGRDAAHQRLCQLLREGKPLPVELAGETIFYVGPSPTPPGRVIGSAGPTTSGRMDSYTPALLEVGLKGMIGKGQRSPEVIAAIRRHRAVYFAAMGGAGALMSRAIRRAEVICYPELGTEAIHRLEVVDFPAIVAIDASGADLYQSGRAAYCRTGVNH</sequence>
<keyword evidence="5" id="KW-1185">Reference proteome</keyword>
<dbReference type="NCBIfam" id="TIGR00723">
    <property type="entry name" value="ttdB_fumA_fumB"/>
    <property type="match status" value="1"/>
</dbReference>
<evidence type="ECO:0000256" key="2">
    <source>
        <dbReference type="ARBA" id="ARBA00023239"/>
    </source>
</evidence>
<dbReference type="PANTHER" id="PTHR43351">
    <property type="entry name" value="L(+)-TARTRATE DEHYDRATASE SUBUNIT BETA"/>
    <property type="match status" value="1"/>
</dbReference>
<dbReference type="Pfam" id="PF05683">
    <property type="entry name" value="Fumerase_C"/>
    <property type="match status" value="1"/>
</dbReference>
<reference evidence="4 5" key="1">
    <citation type="submission" date="2019-03" db="EMBL/GenBank/DDBJ databases">
        <title>Genomic Encyclopedia of Type Strains, Phase IV (KMG-IV): sequencing the most valuable type-strain genomes for metagenomic binning, comparative biology and taxonomic classification.</title>
        <authorList>
            <person name="Goeker M."/>
        </authorList>
    </citation>
    <scope>NUCLEOTIDE SEQUENCE [LARGE SCALE GENOMIC DNA]</scope>
    <source>
        <strain evidence="4 5">LX-B</strain>
    </source>
</reference>
<gene>
    <name evidence="4" type="ORF">EDC14_1004110</name>
</gene>
<dbReference type="Proteomes" id="UP000295008">
    <property type="component" value="Unassembled WGS sequence"/>
</dbReference>
<dbReference type="InterPro" id="IPR004647">
    <property type="entry name" value="Fe-S_hydro-lyase_TtdB-typ_cat"/>
</dbReference>
<dbReference type="NCBIfam" id="NF005310">
    <property type="entry name" value="PRK06842.1"/>
    <property type="match status" value="1"/>
</dbReference>
<name>A0A4R1S582_HYDET</name>
<comment type="similarity">
    <text evidence="1">Belongs to the class-I fumarase family.</text>
</comment>
<dbReference type="GO" id="GO:0016836">
    <property type="term" value="F:hydro-lyase activity"/>
    <property type="evidence" value="ECO:0007669"/>
    <property type="project" value="InterPro"/>
</dbReference>
<dbReference type="EMBL" id="SLUN01000004">
    <property type="protein sequence ID" value="TCL74174.1"/>
    <property type="molecule type" value="Genomic_DNA"/>
</dbReference>
<dbReference type="Gene3D" id="3.20.130.10">
    <property type="entry name" value="Fe-S hydro-lyase, tartrate dehydratase beta-type, catalytic domain"/>
    <property type="match status" value="1"/>
</dbReference>
<evidence type="ECO:0000313" key="5">
    <source>
        <dbReference type="Proteomes" id="UP000295008"/>
    </source>
</evidence>
<dbReference type="AlphaFoldDB" id="A0A4R1S582"/>
<evidence type="ECO:0000259" key="3">
    <source>
        <dbReference type="Pfam" id="PF05683"/>
    </source>
</evidence>
<dbReference type="RefSeq" id="WP_132013164.1">
    <property type="nucleotide sequence ID" value="NZ_SLUN01000004.1"/>
</dbReference>
<protein>
    <submittedName>
        <fullName evidence="4">Fumarate hydratase subunit beta</fullName>
    </submittedName>
</protein>